<dbReference type="Gene3D" id="2.130.10.130">
    <property type="entry name" value="Integrin alpha, N-terminal"/>
    <property type="match status" value="1"/>
</dbReference>
<dbReference type="EMBL" id="JAPNKE010000002">
    <property type="protein sequence ID" value="MCY1011491.1"/>
    <property type="molecule type" value="Genomic_DNA"/>
</dbReference>
<dbReference type="AlphaFoldDB" id="A0A9X3EWQ4"/>
<accession>A0A9X3EWQ4</accession>
<dbReference type="InterPro" id="IPR028994">
    <property type="entry name" value="Integrin_alpha_N"/>
</dbReference>
<reference evidence="3" key="1">
    <citation type="submission" date="2022-11" db="EMBL/GenBank/DDBJ databases">
        <title>Minimal conservation of predation-associated metabolite biosynthetic gene clusters underscores biosynthetic potential of Myxococcota including descriptions for ten novel species: Archangium lansinium sp. nov., Myxococcus landrumus sp. nov., Nannocystis bai.</title>
        <authorList>
            <person name="Ahearne A."/>
            <person name="Stevens C."/>
            <person name="Phillips K."/>
        </authorList>
    </citation>
    <scope>NUCLEOTIDE SEQUENCE</scope>
    <source>
        <strain evidence="3">Na p29</strain>
    </source>
</reference>
<protein>
    <submittedName>
        <fullName evidence="3">VCBS repeat-containing protein</fullName>
    </submittedName>
</protein>
<feature type="region of interest" description="Disordered" evidence="2">
    <location>
        <begin position="217"/>
        <end position="274"/>
    </location>
</feature>
<dbReference type="RefSeq" id="WP_267774768.1">
    <property type="nucleotide sequence ID" value="NZ_JAPNKE010000002.1"/>
</dbReference>
<keyword evidence="4" id="KW-1185">Reference proteome</keyword>
<evidence type="ECO:0000256" key="2">
    <source>
        <dbReference type="SAM" id="MobiDB-lite"/>
    </source>
</evidence>
<dbReference type="SUPFAM" id="SSF69318">
    <property type="entry name" value="Integrin alpha N-terminal domain"/>
    <property type="match status" value="2"/>
</dbReference>
<dbReference type="PANTHER" id="PTHR46580">
    <property type="entry name" value="SENSOR KINASE-RELATED"/>
    <property type="match status" value="1"/>
</dbReference>
<comment type="caution">
    <text evidence="3">The sequence shown here is derived from an EMBL/GenBank/DDBJ whole genome shotgun (WGS) entry which is preliminary data.</text>
</comment>
<proteinExistence type="predicted"/>
<gene>
    <name evidence="3" type="ORF">OV079_39210</name>
</gene>
<dbReference type="Pfam" id="PF13517">
    <property type="entry name" value="FG-GAP_3"/>
    <property type="match status" value="1"/>
</dbReference>
<dbReference type="Proteomes" id="UP001150924">
    <property type="component" value="Unassembled WGS sequence"/>
</dbReference>
<organism evidence="3 4">
    <name type="scientific">Nannocystis pusilla</name>
    <dbReference type="NCBI Taxonomy" id="889268"/>
    <lineage>
        <taxon>Bacteria</taxon>
        <taxon>Pseudomonadati</taxon>
        <taxon>Myxococcota</taxon>
        <taxon>Polyangia</taxon>
        <taxon>Nannocystales</taxon>
        <taxon>Nannocystaceae</taxon>
        <taxon>Nannocystis</taxon>
    </lineage>
</organism>
<sequence length="507" mass="54588">MLQDEQDHRGALADLLGDGRLEAVGVSLGERSEDAGRLTIYRDEGLEIFMPQRFTKVAPSPHRVLVRDLDGDAAPEILVFAGVVSTMERFPDTRAPVPLTPLDPTERVDSPRLQIYGLQGDTLTLRGEHPIDGLGFSSRTSPAMVCSTSQRCRGGYVHPTVFPLRPAGPRPADGIRSMLAFDVDRDGDDEVVVEREGGCMRLVLEEGALRLRPLGRGEAAPRVPCGPDRGQVAPAGPPRRKELGVGFGRAKPAERVETEPPRDGPELVAPPPIPRGHDDLLAVARMHGPMRRRGGGPDDYLMSVRDAHRESFDGADFAQDESELALYLVRAGEAPIRLGSLTDDPGESAGSYLVDMRRTTKEIAHSSDVAALASGDLDGDGDIELVVVDRRRHLHVLWGRSDAEFAPPVRWQVGHVLAVAVGDLDGDGADELVTLSDREAALKIFTPTDAAGPGPAVVFGTSAGAHRLVVADVDDDRRPEIVLADRFTGTLEVLPLRSCERARASSP</sequence>
<keyword evidence="1" id="KW-0732">Signal</keyword>
<evidence type="ECO:0000313" key="4">
    <source>
        <dbReference type="Proteomes" id="UP001150924"/>
    </source>
</evidence>
<evidence type="ECO:0000256" key="1">
    <source>
        <dbReference type="ARBA" id="ARBA00022729"/>
    </source>
</evidence>
<feature type="compositionally biased region" description="Basic and acidic residues" evidence="2">
    <location>
        <begin position="251"/>
        <end position="265"/>
    </location>
</feature>
<dbReference type="InterPro" id="IPR013517">
    <property type="entry name" value="FG-GAP"/>
</dbReference>
<evidence type="ECO:0000313" key="3">
    <source>
        <dbReference type="EMBL" id="MCY1011491.1"/>
    </source>
</evidence>
<name>A0A9X3EWQ4_9BACT</name>